<protein>
    <submittedName>
        <fullName evidence="1">Uncharacterized protein</fullName>
    </submittedName>
</protein>
<accession>A0A427YFR9</accession>
<comment type="caution">
    <text evidence="1">The sequence shown here is derived from an EMBL/GenBank/DDBJ whole genome shotgun (WGS) entry which is preliminary data.</text>
</comment>
<keyword evidence="2" id="KW-1185">Reference proteome</keyword>
<dbReference type="Proteomes" id="UP000279259">
    <property type="component" value="Unassembled WGS sequence"/>
</dbReference>
<dbReference type="EMBL" id="RSCD01000012">
    <property type="protein sequence ID" value="RSH89883.1"/>
    <property type="molecule type" value="Genomic_DNA"/>
</dbReference>
<proteinExistence type="predicted"/>
<sequence>MPLSIGGEPQPNAVHLIMSDLCPKRKTRLRSASGFHRVPDARNGAKRHPVFSHFNGLSGSMLLRMAGTDIAGRPAINVELSYESPVSGSAGGTMTESGVQTWSGVPALVVDNALIAYQSARWSKHPILQDMRPLAFSVLSEAAETLLEPLLGQDIGVANHPDLSQREGCGKLPSDKGVFMEILDPL</sequence>
<evidence type="ECO:0000313" key="2">
    <source>
        <dbReference type="Proteomes" id="UP000279259"/>
    </source>
</evidence>
<gene>
    <name evidence="1" type="ORF">EHS25_001869</name>
</gene>
<name>A0A427YFR9_9TREE</name>
<evidence type="ECO:0000313" key="1">
    <source>
        <dbReference type="EMBL" id="RSH89883.1"/>
    </source>
</evidence>
<reference evidence="1 2" key="1">
    <citation type="submission" date="2018-11" db="EMBL/GenBank/DDBJ databases">
        <title>Genome sequence of Saitozyma podzolica DSM 27192.</title>
        <authorList>
            <person name="Aliyu H."/>
            <person name="Gorte O."/>
            <person name="Ochsenreither K."/>
        </authorList>
    </citation>
    <scope>NUCLEOTIDE SEQUENCE [LARGE SCALE GENOMIC DNA]</scope>
    <source>
        <strain evidence="1 2">DSM 27192</strain>
    </source>
</reference>
<organism evidence="1 2">
    <name type="scientific">Saitozyma podzolica</name>
    <dbReference type="NCBI Taxonomy" id="1890683"/>
    <lineage>
        <taxon>Eukaryota</taxon>
        <taxon>Fungi</taxon>
        <taxon>Dikarya</taxon>
        <taxon>Basidiomycota</taxon>
        <taxon>Agaricomycotina</taxon>
        <taxon>Tremellomycetes</taxon>
        <taxon>Tremellales</taxon>
        <taxon>Trimorphomycetaceae</taxon>
        <taxon>Saitozyma</taxon>
    </lineage>
</organism>
<dbReference type="AlphaFoldDB" id="A0A427YFR9"/>